<dbReference type="FunFam" id="3.60.10.10:FF:000029">
    <property type="entry name" value="Inositol polyphosphate 5-phosphatase"/>
    <property type="match status" value="1"/>
</dbReference>
<dbReference type="GeneID" id="4838733"/>
<dbReference type="Proteomes" id="UP000002258">
    <property type="component" value="Chromosome 4"/>
</dbReference>
<comment type="similarity">
    <text evidence="3">In the central section; belongs to the inositol 1,4,5-trisphosphate 5-phosphatase family.</text>
</comment>
<dbReference type="SUPFAM" id="SSF56219">
    <property type="entry name" value="DNase I-like"/>
    <property type="match status" value="1"/>
</dbReference>
<dbReference type="EMBL" id="CP000498">
    <property type="protein sequence ID" value="ABN66167.2"/>
    <property type="molecule type" value="Genomic_DNA"/>
</dbReference>
<keyword evidence="11" id="KW-1185">Reference proteome</keyword>
<dbReference type="Pfam" id="PF02383">
    <property type="entry name" value="Syja_N"/>
    <property type="match status" value="1"/>
</dbReference>
<dbReference type="GO" id="GO:0016020">
    <property type="term" value="C:membrane"/>
    <property type="evidence" value="ECO:0007669"/>
    <property type="project" value="EnsemblFungi"/>
</dbReference>
<dbReference type="OMA" id="KWWIGNG"/>
<dbReference type="GO" id="GO:0005737">
    <property type="term" value="C:cytoplasm"/>
    <property type="evidence" value="ECO:0007669"/>
    <property type="project" value="UniProtKB-SubCell"/>
</dbReference>
<dbReference type="AlphaFoldDB" id="A3LU18"/>
<evidence type="ECO:0000313" key="10">
    <source>
        <dbReference type="EMBL" id="ABN66167.2"/>
    </source>
</evidence>
<dbReference type="RefSeq" id="XP_001384196.2">
    <property type="nucleotide sequence ID" value="XM_001384159.1"/>
</dbReference>
<evidence type="ECO:0000256" key="5">
    <source>
        <dbReference type="ARBA" id="ARBA00022448"/>
    </source>
</evidence>
<evidence type="ECO:0000256" key="2">
    <source>
        <dbReference type="ARBA" id="ARBA00008943"/>
    </source>
</evidence>
<dbReference type="EC" id="3.1.3.36" evidence="4"/>
<evidence type="ECO:0000313" key="11">
    <source>
        <dbReference type="Proteomes" id="UP000002258"/>
    </source>
</evidence>
<gene>
    <name evidence="10" type="primary">INP51</name>
    <name evidence="10" type="ORF">PICST_58872</name>
</gene>
<protein>
    <recommendedName>
        <fullName evidence="4">phosphoinositide 5-phosphatase</fullName>
        <ecNumber evidence="4">3.1.3.36</ecNumber>
    </recommendedName>
</protein>
<dbReference type="HOGENOM" id="CLU_003016_2_1_1"/>
<evidence type="ECO:0000256" key="1">
    <source>
        <dbReference type="ARBA" id="ARBA00004496"/>
    </source>
</evidence>
<evidence type="ECO:0000256" key="7">
    <source>
        <dbReference type="ARBA" id="ARBA00022801"/>
    </source>
</evidence>
<sequence length="1025" mass="117040">MKLYLNERPRTFLVISNSYALIIRHPRPKYRSSGLASHLHIHNGANKKDPSGANFSNKVLVEFVRKDDLDLSQFKDITPSKTKSRKQILAFIGLLNMKSNIYLGFITSEETIASPTIGEKVSQIKTVDFYCLNNDEYDHLLNRQFDEEPDQSQERDKLRSESPASSVRKLLSSGSFYYSRNFDICSNIQERGIPDTANPKFSLMADSPYFKRFMWNSFMNAELIEFRNRLSLFEQQQFDSSGFLITMIRGYAKTVNATVNNEDALLTLISKQSCIKNGPLFGDWGCDDDGAVSNFVETEVVIYTAKYCLAYVIVRGNVPIYWELDNYFSKKNILPNKNNRKIVYSRSFEASQHAFTRHFDRLANQYGEVHVLSALSTDKTTYKGDLNQAFEEHIESFNSTAPDLDNGAYNALSYNLEYTRVPLTVSMMKKLGYGAQNPHDIVALLVESIVDYGALFFDLSKKTYTGKQLGVFRVNSFDSLRKANYISKIISQEVIELAFRDIGSTIDLDLYIKHAKLWSENEDILSKLTLNFVSTSSKLQSSSATSTKSTVKSHLTKKYLSGVVDTKPNEMAILKLLGRLQDQVSITLHNPIHDYVARELTKRTKEYSSYKNISVFSSTFNVNGTFNDGDINKWLFPSDADVDKAYDLVFIGMQEIVELNASQMVNINVGNKFMWERKIKQVLDTSNAKGLKYVSLWSGQIGGIALFLFIREDEIKSISNVEGSFKKTGLGGMTANKGGVAVSFNYSNTDLCFVCSHFAAGMSNIEERHHNYKTLIKGMLFSKNRKIRNHDGVIWLGDFNFRIGLPNDQVKPLIEQRQFTKLFEYDQLNRQMANGESFPFFDEMEIKFAPTYKFDNGTTTYDTSEKQRIPAWTDRILNMSREKIIKQLYYNSCEDVIFSDHRPVSAVFKIKVHIVNQTIKKNLANELYDSYRKNIGDINDILSNNSNVMKFFEEDKVLPPPSSEIQKWWLEGKPAKINISELNNEQVEDGDVNVINPKLPSNPFEESTEPEFIHKSELLKLLSKA</sequence>
<dbReference type="InterPro" id="IPR046985">
    <property type="entry name" value="IP5"/>
</dbReference>
<name>A3LU18_PICST</name>
<dbReference type="PROSITE" id="PS50275">
    <property type="entry name" value="SAC"/>
    <property type="match status" value="1"/>
</dbReference>
<dbReference type="InterPro" id="IPR036691">
    <property type="entry name" value="Endo/exonu/phosph_ase_sf"/>
</dbReference>
<dbReference type="Pfam" id="PF22669">
    <property type="entry name" value="Exo_endo_phos2"/>
    <property type="match status" value="1"/>
</dbReference>
<dbReference type="PANTHER" id="PTHR11200">
    <property type="entry name" value="INOSITOL 5-PHOSPHATASE"/>
    <property type="match status" value="1"/>
</dbReference>
<evidence type="ECO:0000256" key="4">
    <source>
        <dbReference type="ARBA" id="ARBA00013044"/>
    </source>
</evidence>
<dbReference type="InterPro" id="IPR000300">
    <property type="entry name" value="IPPc"/>
</dbReference>
<comment type="subcellular location">
    <subcellularLocation>
        <location evidence="1">Cytoplasm</location>
    </subcellularLocation>
</comment>
<dbReference type="STRING" id="322104.A3LU18"/>
<keyword evidence="5" id="KW-0813">Transport</keyword>
<evidence type="ECO:0000259" key="9">
    <source>
        <dbReference type="PROSITE" id="PS50275"/>
    </source>
</evidence>
<dbReference type="GO" id="GO:0004439">
    <property type="term" value="F:phosphatidylinositol-4,5-bisphosphate 5-phosphatase activity"/>
    <property type="evidence" value="ECO:0007669"/>
    <property type="project" value="UniProtKB-EC"/>
</dbReference>
<comment type="similarity">
    <text evidence="2">Belongs to the synaptojanin family.</text>
</comment>
<keyword evidence="6" id="KW-0963">Cytoplasm</keyword>
<dbReference type="GO" id="GO:0043813">
    <property type="term" value="F:phosphatidylinositol-3,5-bisphosphate 5-phosphatase activity"/>
    <property type="evidence" value="ECO:0007669"/>
    <property type="project" value="TreeGrafter"/>
</dbReference>
<reference evidence="10 11" key="1">
    <citation type="journal article" date="2007" name="Nat. Biotechnol.">
        <title>Genome sequence of the lignocellulose-bioconverting and xylose-fermenting yeast Pichia stipitis.</title>
        <authorList>
            <person name="Jeffries T.W."/>
            <person name="Grigoriev I.V."/>
            <person name="Grimwood J."/>
            <person name="Laplaza J.M."/>
            <person name="Aerts A."/>
            <person name="Salamov A."/>
            <person name="Schmutz J."/>
            <person name="Lindquist E."/>
            <person name="Dehal P."/>
            <person name="Shapiro H."/>
            <person name="Jin Y.S."/>
            <person name="Passoth V."/>
            <person name="Richardson P.M."/>
        </authorList>
    </citation>
    <scope>NUCLEOTIDE SEQUENCE [LARGE SCALE GENOMIC DNA]</scope>
    <source>
        <strain evidence="11">ATCC 58785 / CBS 6054 / NBRC 10063 / NRRL Y-11545</strain>
    </source>
</reference>
<dbReference type="KEGG" id="pic:PICST_58872"/>
<keyword evidence="7 10" id="KW-0378">Hydrolase</keyword>
<evidence type="ECO:0000256" key="6">
    <source>
        <dbReference type="ARBA" id="ARBA00022490"/>
    </source>
</evidence>
<accession>A3LU18</accession>
<dbReference type="FunCoup" id="A3LU18">
    <property type="interactions" value="34"/>
</dbReference>
<dbReference type="OrthoDB" id="405996at2759"/>
<proteinExistence type="inferred from homology"/>
<feature type="domain" description="SAC" evidence="9">
    <location>
        <begin position="167"/>
        <end position="531"/>
    </location>
</feature>
<dbReference type="SMART" id="SM00128">
    <property type="entry name" value="IPPc"/>
    <property type="match status" value="1"/>
</dbReference>
<dbReference type="PANTHER" id="PTHR11200:SF269">
    <property type="entry name" value="PHOSPHATIDYLINOSITOL 4,5-BISPHOSPHATE 5-PHOSPHATASE INP51"/>
    <property type="match status" value="1"/>
</dbReference>
<evidence type="ECO:0000256" key="3">
    <source>
        <dbReference type="ARBA" id="ARBA00009678"/>
    </source>
</evidence>
<evidence type="ECO:0000256" key="8">
    <source>
        <dbReference type="ARBA" id="ARBA00022927"/>
    </source>
</evidence>
<dbReference type="InParanoid" id="A3LU18"/>
<organism evidence="10 11">
    <name type="scientific">Scheffersomyces stipitis (strain ATCC 58785 / CBS 6054 / NBRC 10063 / NRRL Y-11545)</name>
    <name type="common">Yeast</name>
    <name type="synonym">Pichia stipitis</name>
    <dbReference type="NCBI Taxonomy" id="322104"/>
    <lineage>
        <taxon>Eukaryota</taxon>
        <taxon>Fungi</taxon>
        <taxon>Dikarya</taxon>
        <taxon>Ascomycota</taxon>
        <taxon>Saccharomycotina</taxon>
        <taxon>Pichiomycetes</taxon>
        <taxon>Debaryomycetaceae</taxon>
        <taxon>Scheffersomyces</taxon>
    </lineage>
</organism>
<dbReference type="eggNOG" id="KOG0566">
    <property type="taxonomic scope" value="Eukaryota"/>
</dbReference>
<dbReference type="GO" id="GO:0015031">
    <property type="term" value="P:protein transport"/>
    <property type="evidence" value="ECO:0007669"/>
    <property type="project" value="UniProtKB-KW"/>
</dbReference>
<keyword evidence="8" id="KW-0653">Protein transport</keyword>
<dbReference type="InterPro" id="IPR002013">
    <property type="entry name" value="SAC_dom"/>
</dbReference>
<dbReference type="GO" id="GO:0046856">
    <property type="term" value="P:phosphatidylinositol dephosphorylation"/>
    <property type="evidence" value="ECO:0007669"/>
    <property type="project" value="EnsemblFungi"/>
</dbReference>
<dbReference type="Gene3D" id="3.60.10.10">
    <property type="entry name" value="Endonuclease/exonuclease/phosphatase"/>
    <property type="match status" value="1"/>
</dbReference>